<organism evidence="2 3">
    <name type="scientific">Elysia marginata</name>
    <dbReference type="NCBI Taxonomy" id="1093978"/>
    <lineage>
        <taxon>Eukaryota</taxon>
        <taxon>Metazoa</taxon>
        <taxon>Spiralia</taxon>
        <taxon>Lophotrochozoa</taxon>
        <taxon>Mollusca</taxon>
        <taxon>Gastropoda</taxon>
        <taxon>Heterobranchia</taxon>
        <taxon>Euthyneura</taxon>
        <taxon>Panpulmonata</taxon>
        <taxon>Sacoglossa</taxon>
        <taxon>Placobranchoidea</taxon>
        <taxon>Plakobranchidae</taxon>
        <taxon>Elysia</taxon>
    </lineage>
</organism>
<keyword evidence="3" id="KW-1185">Reference proteome</keyword>
<protein>
    <recommendedName>
        <fullName evidence="4">Secreted protein</fullName>
    </recommendedName>
</protein>
<evidence type="ECO:0008006" key="4">
    <source>
        <dbReference type="Google" id="ProtNLM"/>
    </source>
</evidence>
<feature type="region of interest" description="Disordered" evidence="1">
    <location>
        <begin position="53"/>
        <end position="129"/>
    </location>
</feature>
<evidence type="ECO:0000313" key="2">
    <source>
        <dbReference type="EMBL" id="GFR72625.1"/>
    </source>
</evidence>
<comment type="caution">
    <text evidence="2">The sequence shown here is derived from an EMBL/GenBank/DDBJ whole genome shotgun (WGS) entry which is preliminary data.</text>
</comment>
<gene>
    <name evidence="2" type="ORF">ElyMa_002117000</name>
</gene>
<dbReference type="EMBL" id="BMAT01004396">
    <property type="protein sequence ID" value="GFR72625.1"/>
    <property type="molecule type" value="Genomic_DNA"/>
</dbReference>
<accession>A0AAV4FIQ6</accession>
<dbReference type="AlphaFoldDB" id="A0AAV4FIQ6"/>
<name>A0AAV4FIQ6_9GAST</name>
<proteinExistence type="predicted"/>
<sequence length="129" mass="13854">MAAMTMSVTMSVRMSMRMRAGAWVMTRAAQSKIYRFPRGISLQVCSLGLRALNVPESTGNSGHTVPGHHDTLSDWARPGTSPAGNHYPGDRRPAPAKSPSAPTSSSYPSSQVKKKVGAHSKRCSRTKLS</sequence>
<evidence type="ECO:0000313" key="3">
    <source>
        <dbReference type="Proteomes" id="UP000762676"/>
    </source>
</evidence>
<reference evidence="2 3" key="1">
    <citation type="journal article" date="2021" name="Elife">
        <title>Chloroplast acquisition without the gene transfer in kleptoplastic sea slugs, Plakobranchus ocellatus.</title>
        <authorList>
            <person name="Maeda T."/>
            <person name="Takahashi S."/>
            <person name="Yoshida T."/>
            <person name="Shimamura S."/>
            <person name="Takaki Y."/>
            <person name="Nagai Y."/>
            <person name="Toyoda A."/>
            <person name="Suzuki Y."/>
            <person name="Arimoto A."/>
            <person name="Ishii H."/>
            <person name="Satoh N."/>
            <person name="Nishiyama T."/>
            <person name="Hasebe M."/>
            <person name="Maruyama T."/>
            <person name="Minagawa J."/>
            <person name="Obokata J."/>
            <person name="Shigenobu S."/>
        </authorList>
    </citation>
    <scope>NUCLEOTIDE SEQUENCE [LARGE SCALE GENOMIC DNA]</scope>
</reference>
<feature type="compositionally biased region" description="Low complexity" evidence="1">
    <location>
        <begin position="95"/>
        <end position="110"/>
    </location>
</feature>
<feature type="compositionally biased region" description="Basic residues" evidence="1">
    <location>
        <begin position="112"/>
        <end position="129"/>
    </location>
</feature>
<dbReference type="Proteomes" id="UP000762676">
    <property type="component" value="Unassembled WGS sequence"/>
</dbReference>
<evidence type="ECO:0000256" key="1">
    <source>
        <dbReference type="SAM" id="MobiDB-lite"/>
    </source>
</evidence>